<dbReference type="Pfam" id="PF07972">
    <property type="entry name" value="Flavodoxin_NdrI"/>
    <property type="match status" value="1"/>
</dbReference>
<evidence type="ECO:0000313" key="5">
    <source>
        <dbReference type="Proteomes" id="UP000265489"/>
    </source>
</evidence>
<name>A0A395WEK2_9FIRM</name>
<dbReference type="SUPFAM" id="SSF52218">
    <property type="entry name" value="Flavoproteins"/>
    <property type="match status" value="1"/>
</dbReference>
<evidence type="ECO:0000313" key="1">
    <source>
        <dbReference type="EMBL" id="RGS49268.1"/>
    </source>
</evidence>
<accession>A0A395WEK2</accession>
<organism evidence="2 5">
    <name type="scientific">Holdemanella biformis</name>
    <dbReference type="NCBI Taxonomy" id="1735"/>
    <lineage>
        <taxon>Bacteria</taxon>
        <taxon>Bacillati</taxon>
        <taxon>Bacillota</taxon>
        <taxon>Erysipelotrichia</taxon>
        <taxon>Erysipelotrichales</taxon>
        <taxon>Erysipelotrichaceae</taxon>
        <taxon>Holdemanella</taxon>
    </lineage>
</organism>
<dbReference type="Proteomes" id="UP000285288">
    <property type="component" value="Unassembled WGS sequence"/>
</dbReference>
<dbReference type="InterPro" id="IPR004465">
    <property type="entry name" value="RNR_NrdI"/>
</dbReference>
<sequence>MKYAYASRTGNVEEIVNSLGIDALRIDDGSENMDEPYILFTYTDGYGDVPAEVESFLMANGTLIQGVVCSGDTGYGDAYCQAADKISDDYGCEILYKVENSGTPEDIENIKKVIGA</sequence>
<dbReference type="NCBIfam" id="TIGR00333">
    <property type="entry name" value="nrdI"/>
    <property type="match status" value="1"/>
</dbReference>
<dbReference type="EMBL" id="QRYQ01000002">
    <property type="protein sequence ID" value="RGU93743.1"/>
    <property type="molecule type" value="Genomic_DNA"/>
</dbReference>
<dbReference type="EMBL" id="QSGD01000006">
    <property type="protein sequence ID" value="RHB08581.1"/>
    <property type="molecule type" value="Genomic_DNA"/>
</dbReference>
<dbReference type="PANTHER" id="PTHR37297">
    <property type="entry name" value="PROTEIN NRDI"/>
    <property type="match status" value="1"/>
</dbReference>
<dbReference type="InterPro" id="IPR029039">
    <property type="entry name" value="Flavoprotein-like_sf"/>
</dbReference>
<dbReference type="PANTHER" id="PTHR37297:SF1">
    <property type="entry name" value="PROTEIN NRDI"/>
    <property type="match status" value="1"/>
</dbReference>
<proteinExistence type="predicted"/>
<dbReference type="AlphaFoldDB" id="A0A395WEK2"/>
<dbReference type="Proteomes" id="UP000285274">
    <property type="component" value="Unassembled WGS sequence"/>
</dbReference>
<gene>
    <name evidence="2" type="primary">nrdI</name>
    <name evidence="4" type="ORF">DW907_02885</name>
    <name evidence="3" type="ORF">DWV56_00560</name>
    <name evidence="2" type="ORF">DWW32_01645</name>
    <name evidence="1" type="ORF">DWX92_00855</name>
</gene>
<dbReference type="Proteomes" id="UP000265489">
    <property type="component" value="Unassembled WGS sequence"/>
</dbReference>
<comment type="caution">
    <text evidence="2">The sequence shown here is derived from an EMBL/GenBank/DDBJ whole genome shotgun (WGS) entry which is preliminary data.</text>
</comment>
<dbReference type="EMBL" id="QRVM01000002">
    <property type="protein sequence ID" value="RGS49268.1"/>
    <property type="molecule type" value="Genomic_DNA"/>
</dbReference>
<evidence type="ECO:0000313" key="2">
    <source>
        <dbReference type="EMBL" id="RGU93743.1"/>
    </source>
</evidence>
<dbReference type="GeneID" id="66578542"/>
<dbReference type="RefSeq" id="WP_003865572.1">
    <property type="nucleotide sequence ID" value="NZ_CABLCL010000096.1"/>
</dbReference>
<protein>
    <submittedName>
        <fullName evidence="2">Class Ib ribonucleoside-diphosphate reductase assembly flavoprotein NrdI</fullName>
    </submittedName>
</protein>
<evidence type="ECO:0000313" key="4">
    <source>
        <dbReference type="EMBL" id="RHB08581.1"/>
    </source>
</evidence>
<reference evidence="5 6" key="1">
    <citation type="submission" date="2018-08" db="EMBL/GenBank/DDBJ databases">
        <title>A genome reference for cultivated species of the human gut microbiota.</title>
        <authorList>
            <person name="Zou Y."/>
            <person name="Xue W."/>
            <person name="Luo G."/>
        </authorList>
    </citation>
    <scope>NUCLEOTIDE SEQUENCE [LARGE SCALE GENOMIC DNA]</scope>
    <source>
        <strain evidence="3 6">AF10-31</strain>
        <strain evidence="2 5">AF15-20</strain>
        <strain evidence="1 7">AF22-10AC</strain>
        <strain evidence="4 8">AM42-13AC</strain>
    </source>
</reference>
<dbReference type="Proteomes" id="UP000284651">
    <property type="component" value="Unassembled WGS sequence"/>
</dbReference>
<dbReference type="GO" id="GO:0010181">
    <property type="term" value="F:FMN binding"/>
    <property type="evidence" value="ECO:0007669"/>
    <property type="project" value="InterPro"/>
</dbReference>
<evidence type="ECO:0000313" key="3">
    <source>
        <dbReference type="EMBL" id="RGW76958.1"/>
    </source>
</evidence>
<evidence type="ECO:0000313" key="8">
    <source>
        <dbReference type="Proteomes" id="UP000285288"/>
    </source>
</evidence>
<dbReference type="EMBL" id="QSAT01000001">
    <property type="protein sequence ID" value="RGW76958.1"/>
    <property type="molecule type" value="Genomic_DNA"/>
</dbReference>
<evidence type="ECO:0000313" key="7">
    <source>
        <dbReference type="Proteomes" id="UP000285274"/>
    </source>
</evidence>
<dbReference type="Gene3D" id="3.40.50.360">
    <property type="match status" value="1"/>
</dbReference>
<evidence type="ECO:0000313" key="6">
    <source>
        <dbReference type="Proteomes" id="UP000284651"/>
    </source>
</evidence>